<dbReference type="InterPro" id="IPR052165">
    <property type="entry name" value="Membrane_assoc_protease"/>
</dbReference>
<proteinExistence type="predicted"/>
<comment type="subcellular location">
    <subcellularLocation>
        <location evidence="1">Membrane</location>
        <topology evidence="1">Multi-pass membrane protein</topology>
    </subcellularLocation>
</comment>
<reference evidence="7" key="1">
    <citation type="submission" date="2020-10" db="EMBL/GenBank/DDBJ databases">
        <authorList>
            <person name="Gilroy R."/>
        </authorList>
    </citation>
    <scope>NUCLEOTIDE SEQUENCE</scope>
    <source>
        <strain evidence="7">D5-748</strain>
    </source>
</reference>
<feature type="transmembrane region" description="Helical" evidence="5">
    <location>
        <begin position="50"/>
        <end position="69"/>
    </location>
</feature>
<name>A0A9D9EDD4_9BACT</name>
<keyword evidence="4 5" id="KW-0472">Membrane</keyword>
<gene>
    <name evidence="7" type="ORF">IAC23_05885</name>
</gene>
<dbReference type="Pfam" id="PF01957">
    <property type="entry name" value="NfeD"/>
    <property type="match status" value="1"/>
</dbReference>
<dbReference type="EMBL" id="JADIMO010000073">
    <property type="protein sequence ID" value="MBO8445207.1"/>
    <property type="molecule type" value="Genomic_DNA"/>
</dbReference>
<dbReference type="PANTHER" id="PTHR33507:SF3">
    <property type="entry name" value="INNER MEMBRANE PROTEIN YBBJ"/>
    <property type="match status" value="1"/>
</dbReference>
<evidence type="ECO:0000256" key="1">
    <source>
        <dbReference type="ARBA" id="ARBA00004141"/>
    </source>
</evidence>
<dbReference type="Gene3D" id="2.40.50.140">
    <property type="entry name" value="Nucleic acid-binding proteins"/>
    <property type="match status" value="1"/>
</dbReference>
<evidence type="ECO:0000256" key="4">
    <source>
        <dbReference type="ARBA" id="ARBA00023136"/>
    </source>
</evidence>
<evidence type="ECO:0000256" key="3">
    <source>
        <dbReference type="ARBA" id="ARBA00022989"/>
    </source>
</evidence>
<dbReference type="GO" id="GO:0005886">
    <property type="term" value="C:plasma membrane"/>
    <property type="evidence" value="ECO:0007669"/>
    <property type="project" value="TreeGrafter"/>
</dbReference>
<keyword evidence="2 5" id="KW-0812">Transmembrane</keyword>
<dbReference type="InterPro" id="IPR012340">
    <property type="entry name" value="NA-bd_OB-fold"/>
</dbReference>
<reference evidence="7" key="2">
    <citation type="journal article" date="2021" name="PeerJ">
        <title>Extensive microbial diversity within the chicken gut microbiome revealed by metagenomics and culture.</title>
        <authorList>
            <person name="Gilroy R."/>
            <person name="Ravi A."/>
            <person name="Getino M."/>
            <person name="Pursley I."/>
            <person name="Horton D.L."/>
            <person name="Alikhan N.F."/>
            <person name="Baker D."/>
            <person name="Gharbi K."/>
            <person name="Hall N."/>
            <person name="Watson M."/>
            <person name="Adriaenssens E.M."/>
            <person name="Foster-Nyarko E."/>
            <person name="Jarju S."/>
            <person name="Secka A."/>
            <person name="Antonio M."/>
            <person name="Oren A."/>
            <person name="Chaudhuri R.R."/>
            <person name="La Ragione R."/>
            <person name="Hildebrand F."/>
            <person name="Pallen M.J."/>
        </authorList>
    </citation>
    <scope>NUCLEOTIDE SEQUENCE</scope>
    <source>
        <strain evidence="7">D5-748</strain>
    </source>
</reference>
<feature type="domain" description="NfeD-like C-terminal" evidence="6">
    <location>
        <begin position="84"/>
        <end position="141"/>
    </location>
</feature>
<comment type="caution">
    <text evidence="7">The sequence shown here is derived from an EMBL/GenBank/DDBJ whole genome shotgun (WGS) entry which is preliminary data.</text>
</comment>
<keyword evidence="3 5" id="KW-1133">Transmembrane helix</keyword>
<evidence type="ECO:0000256" key="5">
    <source>
        <dbReference type="SAM" id="Phobius"/>
    </source>
</evidence>
<accession>A0A9D9EDD4</accession>
<dbReference type="PANTHER" id="PTHR33507">
    <property type="entry name" value="INNER MEMBRANE PROTEIN YBBJ"/>
    <property type="match status" value="1"/>
</dbReference>
<evidence type="ECO:0000256" key="2">
    <source>
        <dbReference type="ARBA" id="ARBA00022692"/>
    </source>
</evidence>
<evidence type="ECO:0000313" key="8">
    <source>
        <dbReference type="Proteomes" id="UP000823619"/>
    </source>
</evidence>
<evidence type="ECO:0000313" key="7">
    <source>
        <dbReference type="EMBL" id="MBO8445207.1"/>
    </source>
</evidence>
<dbReference type="InterPro" id="IPR002810">
    <property type="entry name" value="NfeD-like_C"/>
</dbReference>
<dbReference type="AlphaFoldDB" id="A0A9D9EDD4"/>
<sequence>MEIWHIWVIVALVLVVVEIFTQGFAVLCLAFGAGAAAIAAACSAELTGQLIWFSVVTLISFVLVRPMLLKFFRKGRAGRESGTAALKGREAVVSERISVADNTGRVAVDGDDWKAVSADGSVIEKGTRVTVLEVDSVILKVTSK</sequence>
<dbReference type="SUPFAM" id="SSF141322">
    <property type="entry name" value="NfeD domain-like"/>
    <property type="match status" value="1"/>
</dbReference>
<evidence type="ECO:0000259" key="6">
    <source>
        <dbReference type="Pfam" id="PF01957"/>
    </source>
</evidence>
<dbReference type="Proteomes" id="UP000823619">
    <property type="component" value="Unassembled WGS sequence"/>
</dbReference>
<organism evidence="7 8">
    <name type="scientific">Candidatus Cryptobacteroides merdavium</name>
    <dbReference type="NCBI Taxonomy" id="2840769"/>
    <lineage>
        <taxon>Bacteria</taxon>
        <taxon>Pseudomonadati</taxon>
        <taxon>Bacteroidota</taxon>
        <taxon>Bacteroidia</taxon>
        <taxon>Bacteroidales</taxon>
        <taxon>Candidatus Cryptobacteroides</taxon>
    </lineage>
</organism>
<protein>
    <submittedName>
        <fullName evidence="7">NfeD family protein</fullName>
    </submittedName>
</protein>
<feature type="transmembrane region" description="Helical" evidence="5">
    <location>
        <begin position="7"/>
        <end position="38"/>
    </location>
</feature>